<evidence type="ECO:0000256" key="4">
    <source>
        <dbReference type="ARBA" id="ARBA00023242"/>
    </source>
</evidence>
<evidence type="ECO:0000256" key="2">
    <source>
        <dbReference type="ARBA" id="ARBA00023125"/>
    </source>
</evidence>
<feature type="region of interest" description="Disordered" evidence="5">
    <location>
        <begin position="158"/>
        <end position="182"/>
    </location>
</feature>
<keyword evidence="2" id="KW-0238">DNA-binding</keyword>
<keyword evidence="3" id="KW-0804">Transcription</keyword>
<dbReference type="OrthoDB" id="4369843at2759"/>
<evidence type="ECO:0000313" key="7">
    <source>
        <dbReference type="EMBL" id="KAE8358211.1"/>
    </source>
</evidence>
<feature type="domain" description="Zn(2)-C6 fungal-type" evidence="6">
    <location>
        <begin position="32"/>
        <end position="62"/>
    </location>
</feature>
<evidence type="ECO:0000313" key="8">
    <source>
        <dbReference type="Proteomes" id="UP000326268"/>
    </source>
</evidence>
<dbReference type="RefSeq" id="XP_031921292.1">
    <property type="nucleotide sequence ID" value="XM_032069148.1"/>
</dbReference>
<dbReference type="GeneID" id="43653594"/>
<dbReference type="CDD" id="cd00067">
    <property type="entry name" value="GAL4"/>
    <property type="match status" value="1"/>
</dbReference>
<protein>
    <recommendedName>
        <fullName evidence="6">Zn(2)-C6 fungal-type domain-containing protein</fullName>
    </recommendedName>
</protein>
<feature type="compositionally biased region" description="Basic residues" evidence="5">
    <location>
        <begin position="1"/>
        <end position="12"/>
    </location>
</feature>
<dbReference type="AlphaFoldDB" id="A0A5N6ZKQ8"/>
<reference evidence="7 8" key="1">
    <citation type="submission" date="2019-04" db="EMBL/GenBank/DDBJ databases">
        <title>Friends and foes A comparative genomics studyof 23 Aspergillus species from section Flavi.</title>
        <authorList>
            <consortium name="DOE Joint Genome Institute"/>
            <person name="Kjaerbolling I."/>
            <person name="Vesth T."/>
            <person name="Frisvad J.C."/>
            <person name="Nybo J.L."/>
            <person name="Theobald S."/>
            <person name="Kildgaard S."/>
            <person name="Isbrandt T."/>
            <person name="Kuo A."/>
            <person name="Sato A."/>
            <person name="Lyhne E.K."/>
            <person name="Kogle M.E."/>
            <person name="Wiebenga A."/>
            <person name="Kun R.S."/>
            <person name="Lubbers R.J."/>
            <person name="Makela M.R."/>
            <person name="Barry K."/>
            <person name="Chovatia M."/>
            <person name="Clum A."/>
            <person name="Daum C."/>
            <person name="Haridas S."/>
            <person name="He G."/>
            <person name="LaButti K."/>
            <person name="Lipzen A."/>
            <person name="Mondo S."/>
            <person name="Riley R."/>
            <person name="Salamov A."/>
            <person name="Simmons B.A."/>
            <person name="Magnuson J.K."/>
            <person name="Henrissat B."/>
            <person name="Mortensen U.H."/>
            <person name="Larsen T.O."/>
            <person name="Devries R.P."/>
            <person name="Grigoriev I.V."/>
            <person name="Machida M."/>
            <person name="Baker S.E."/>
            <person name="Andersen M.R."/>
        </authorList>
    </citation>
    <scope>NUCLEOTIDE SEQUENCE [LARGE SCALE GENOMIC DNA]</scope>
    <source>
        <strain evidence="7 8">CBS 763.97</strain>
    </source>
</reference>
<evidence type="ECO:0000256" key="1">
    <source>
        <dbReference type="ARBA" id="ARBA00023015"/>
    </source>
</evidence>
<keyword evidence="4" id="KW-0539">Nucleus</keyword>
<proteinExistence type="predicted"/>
<dbReference type="InterPro" id="IPR001138">
    <property type="entry name" value="Zn2Cys6_DnaBD"/>
</dbReference>
<dbReference type="GO" id="GO:0009893">
    <property type="term" value="P:positive regulation of metabolic process"/>
    <property type="evidence" value="ECO:0007669"/>
    <property type="project" value="UniProtKB-ARBA"/>
</dbReference>
<dbReference type="GO" id="GO:0008270">
    <property type="term" value="F:zinc ion binding"/>
    <property type="evidence" value="ECO:0007669"/>
    <property type="project" value="InterPro"/>
</dbReference>
<dbReference type="EMBL" id="ML737914">
    <property type="protein sequence ID" value="KAE8358211.1"/>
    <property type="molecule type" value="Genomic_DNA"/>
</dbReference>
<sequence length="220" mass="24716">MESTPRKLRKRNGPQGIQKSNASHDRRTGTIACQSCHIRKRRCVYTAQHHQCLNCLQEDHSCLPRGHVMRAIEEEYEERAPEDSHQTFNLPLPRGIDHEVPRWAAVYSMFQEVLHFLPPEDNISDQHEDINVPESDESHLNMRAPERVAAQLSSNSTINAQGDTKHPASALESEPELPIHTLSPPCPGSDSAINEGFGLMYYSNSGEGLDLDDIDALLSF</sequence>
<evidence type="ECO:0000259" key="6">
    <source>
        <dbReference type="PROSITE" id="PS00463"/>
    </source>
</evidence>
<keyword evidence="8" id="KW-1185">Reference proteome</keyword>
<feature type="region of interest" description="Disordered" evidence="5">
    <location>
        <begin position="1"/>
        <end position="24"/>
    </location>
</feature>
<dbReference type="SUPFAM" id="SSF57701">
    <property type="entry name" value="Zn2/Cys6 DNA-binding domain"/>
    <property type="match status" value="1"/>
</dbReference>
<keyword evidence="1" id="KW-0805">Transcription regulation</keyword>
<dbReference type="PROSITE" id="PS00463">
    <property type="entry name" value="ZN2_CY6_FUNGAL_1"/>
    <property type="match status" value="1"/>
</dbReference>
<organism evidence="7 8">
    <name type="scientific">Aspergillus caelatus</name>
    <dbReference type="NCBI Taxonomy" id="61420"/>
    <lineage>
        <taxon>Eukaryota</taxon>
        <taxon>Fungi</taxon>
        <taxon>Dikarya</taxon>
        <taxon>Ascomycota</taxon>
        <taxon>Pezizomycotina</taxon>
        <taxon>Eurotiomycetes</taxon>
        <taxon>Eurotiomycetidae</taxon>
        <taxon>Eurotiales</taxon>
        <taxon>Aspergillaceae</taxon>
        <taxon>Aspergillus</taxon>
        <taxon>Aspergillus subgen. Circumdati</taxon>
    </lineage>
</organism>
<dbReference type="GO" id="GO:0000981">
    <property type="term" value="F:DNA-binding transcription factor activity, RNA polymerase II-specific"/>
    <property type="evidence" value="ECO:0007669"/>
    <property type="project" value="InterPro"/>
</dbReference>
<evidence type="ECO:0000256" key="3">
    <source>
        <dbReference type="ARBA" id="ARBA00023163"/>
    </source>
</evidence>
<evidence type="ECO:0000256" key="5">
    <source>
        <dbReference type="SAM" id="MobiDB-lite"/>
    </source>
</evidence>
<gene>
    <name evidence="7" type="ORF">BDV27DRAFT_138067</name>
</gene>
<accession>A0A5N6ZKQ8</accession>
<dbReference type="Proteomes" id="UP000326268">
    <property type="component" value="Unassembled WGS sequence"/>
</dbReference>
<name>A0A5N6ZKQ8_9EURO</name>
<dbReference type="InterPro" id="IPR036864">
    <property type="entry name" value="Zn2-C6_fun-type_DNA-bd_sf"/>
</dbReference>
<dbReference type="GO" id="GO:0003677">
    <property type="term" value="F:DNA binding"/>
    <property type="evidence" value="ECO:0007669"/>
    <property type="project" value="UniProtKB-KW"/>
</dbReference>